<keyword evidence="4 7" id="KW-0808">Transferase</keyword>
<dbReference type="CDD" id="cd02440">
    <property type="entry name" value="AdoMet_MTases"/>
    <property type="match status" value="1"/>
</dbReference>
<dbReference type="GO" id="GO:0001510">
    <property type="term" value="P:RNA methylation"/>
    <property type="evidence" value="ECO:0007669"/>
    <property type="project" value="InterPro"/>
</dbReference>
<dbReference type="PANTHER" id="PTHR22807">
    <property type="entry name" value="NOP2 YEAST -RELATED NOL1/NOP2/FMU SUN DOMAIN-CONTAINING"/>
    <property type="match status" value="1"/>
</dbReference>
<comment type="caution">
    <text evidence="7">Lacks conserved residue(s) required for the propagation of feature annotation.</text>
</comment>
<dbReference type="PRINTS" id="PR02008">
    <property type="entry name" value="RCMTFAMILY"/>
</dbReference>
<feature type="domain" description="SAM-dependent MTase RsmB/NOP-type" evidence="8">
    <location>
        <begin position="1"/>
        <end position="297"/>
    </location>
</feature>
<name>A0A0R1RMW9_9LACO</name>
<dbReference type="GO" id="GO:0003723">
    <property type="term" value="F:RNA binding"/>
    <property type="evidence" value="ECO:0007669"/>
    <property type="project" value="UniProtKB-UniRule"/>
</dbReference>
<keyword evidence="3 7" id="KW-0489">Methyltransferase</keyword>
<feature type="active site" description="Nucleophile" evidence="7">
    <location>
        <position position="227"/>
    </location>
</feature>
<dbReference type="PANTHER" id="PTHR22807:SF30">
    <property type="entry name" value="28S RRNA (CYTOSINE(4447)-C(5))-METHYLTRANSFERASE-RELATED"/>
    <property type="match status" value="1"/>
</dbReference>
<evidence type="ECO:0000256" key="6">
    <source>
        <dbReference type="ARBA" id="ARBA00022884"/>
    </source>
</evidence>
<dbReference type="CDD" id="cd21147">
    <property type="entry name" value="RsmF_methylt_CTD1"/>
    <property type="match status" value="1"/>
</dbReference>
<dbReference type="SUPFAM" id="SSF53335">
    <property type="entry name" value="S-adenosyl-L-methionine-dependent methyltransferases"/>
    <property type="match status" value="1"/>
</dbReference>
<dbReference type="InterPro" id="IPR027391">
    <property type="entry name" value="Nol1_Nop2_Fmu_2"/>
</dbReference>
<reference evidence="9 10" key="1">
    <citation type="journal article" date="2015" name="Genome Announc.">
        <title>Expanding the biotechnology potential of lactobacilli through comparative genomics of 213 strains and associated genera.</title>
        <authorList>
            <person name="Sun Z."/>
            <person name="Harris H.M."/>
            <person name="McCann A."/>
            <person name="Guo C."/>
            <person name="Argimon S."/>
            <person name="Zhang W."/>
            <person name="Yang X."/>
            <person name="Jeffery I.B."/>
            <person name="Cooney J.C."/>
            <person name="Kagawa T.F."/>
            <person name="Liu W."/>
            <person name="Song Y."/>
            <person name="Salvetti E."/>
            <person name="Wrobel A."/>
            <person name="Rasinkangas P."/>
            <person name="Parkhill J."/>
            <person name="Rea M.C."/>
            <person name="O'Sullivan O."/>
            <person name="Ritari J."/>
            <person name="Douillard F.P."/>
            <person name="Paul Ross R."/>
            <person name="Yang R."/>
            <person name="Briner A.E."/>
            <person name="Felis G.E."/>
            <person name="de Vos W.M."/>
            <person name="Barrangou R."/>
            <person name="Klaenhammer T.R."/>
            <person name="Caufield P.W."/>
            <person name="Cui Y."/>
            <person name="Zhang H."/>
            <person name="O'Toole P.W."/>
        </authorList>
    </citation>
    <scope>NUCLEOTIDE SEQUENCE [LARGE SCALE GENOMIC DNA]</scope>
    <source>
        <strain evidence="9 10">DSM 15707</strain>
    </source>
</reference>
<dbReference type="Pfam" id="PF01189">
    <property type="entry name" value="Methyltr_RsmB-F"/>
    <property type="match status" value="1"/>
</dbReference>
<dbReference type="Gene3D" id="3.30.70.1170">
    <property type="entry name" value="Sun protein, domain 3"/>
    <property type="match status" value="1"/>
</dbReference>
<dbReference type="InterPro" id="IPR031341">
    <property type="entry name" value="Methyltr_RsmF_N"/>
</dbReference>
<dbReference type="OrthoDB" id="9810297at2"/>
<protein>
    <submittedName>
        <fullName evidence="9">NOL1 NOP2 sun family protein</fullName>
    </submittedName>
</protein>
<keyword evidence="5 7" id="KW-0949">S-adenosyl-L-methionine</keyword>
<dbReference type="InterPro" id="IPR029063">
    <property type="entry name" value="SAM-dependent_MTases_sf"/>
</dbReference>
<dbReference type="PROSITE" id="PS01153">
    <property type="entry name" value="NOL1_NOP2_SUN"/>
    <property type="match status" value="1"/>
</dbReference>
<dbReference type="PATRIC" id="fig|1423778.4.peg.1723"/>
<evidence type="ECO:0000259" key="8">
    <source>
        <dbReference type="PROSITE" id="PS51686"/>
    </source>
</evidence>
<evidence type="ECO:0000256" key="5">
    <source>
        <dbReference type="ARBA" id="ARBA00022691"/>
    </source>
</evidence>
<dbReference type="AlphaFoldDB" id="A0A0R1RMW9"/>
<evidence type="ECO:0000313" key="9">
    <source>
        <dbReference type="EMBL" id="KRL54883.1"/>
    </source>
</evidence>
<dbReference type="InterPro" id="IPR001678">
    <property type="entry name" value="MeTrfase_RsmB-F_NOP2_dom"/>
</dbReference>
<evidence type="ECO:0000256" key="4">
    <source>
        <dbReference type="ARBA" id="ARBA00022679"/>
    </source>
</evidence>
<sequence length="450" mass="50926">MELPIGFIEKYKKLLGQEADGFFATFNEPSISGYRVNTIKTGKLTTKEYLENQNRIDYCDTGFYGQINGKTLDHITGYIYSQEPSAMYVGEVVDPQPGEKILDLCASPGGKSTHLINKMNNTGILVSNEIFSKRAAVLSENVERWGATNTIVTNESPDRLAPHFQKYFDRILVDAPCSGEGMFRKEPAGMQYWNEDYSNECANRQQKILASALEMLRPGGTLVYSTCTFAPEEDEQIAAWLLSEYPMLSMVPIKNYDGMDSANPDWGDGNPEIKNAVRLFPHHIKGEGHFVAKFVSNEVEENQDKNKTPKYDQMDKAETKLFNDFIFETGLQIPEGTLVKFGDNLYVLPIGLNSINKIKFMRPGLHLGIFKKNRFEPSHSLALATNSEQINHKIIISLDQWKHYIHGETLMIDELKDKGWYLLVCEGHSVSFSKLVGKTLKNFYPKGLRI</sequence>
<dbReference type="RefSeq" id="WP_057890595.1">
    <property type="nucleotide sequence ID" value="NZ_AZFE01000032.1"/>
</dbReference>
<dbReference type="Gene3D" id="2.30.130.60">
    <property type="match status" value="1"/>
</dbReference>
<dbReference type="STRING" id="1423778.FC70_GL001685"/>
<feature type="binding site" evidence="7">
    <location>
        <position position="174"/>
    </location>
    <ligand>
        <name>S-adenosyl-L-methionine</name>
        <dbReference type="ChEBI" id="CHEBI:59789"/>
    </ligand>
</feature>
<gene>
    <name evidence="9" type="ORF">FC70_GL001685</name>
</gene>
<dbReference type="Pfam" id="PF13636">
    <property type="entry name" value="Methyltranf_PUA"/>
    <property type="match status" value="1"/>
</dbReference>
<evidence type="ECO:0000256" key="1">
    <source>
        <dbReference type="ARBA" id="ARBA00007494"/>
    </source>
</evidence>
<dbReference type="GO" id="GO:0008757">
    <property type="term" value="F:S-adenosylmethionine-dependent methyltransferase activity"/>
    <property type="evidence" value="ECO:0007669"/>
    <property type="project" value="InterPro"/>
</dbReference>
<dbReference type="InterPro" id="IPR018314">
    <property type="entry name" value="RsmB/NOL1/NOP2-like_CS"/>
</dbReference>
<dbReference type="InterPro" id="IPR011023">
    <property type="entry name" value="Nop2p"/>
</dbReference>
<evidence type="ECO:0000256" key="2">
    <source>
        <dbReference type="ARBA" id="ARBA00022490"/>
    </source>
</evidence>
<dbReference type="GO" id="GO:0006396">
    <property type="term" value="P:RNA processing"/>
    <property type="evidence" value="ECO:0007669"/>
    <property type="project" value="InterPro"/>
</dbReference>
<dbReference type="InterPro" id="IPR049560">
    <property type="entry name" value="MeTrfase_RsmB-F_NOP2_cat"/>
</dbReference>
<dbReference type="GO" id="GO:0008173">
    <property type="term" value="F:RNA methyltransferase activity"/>
    <property type="evidence" value="ECO:0007669"/>
    <property type="project" value="InterPro"/>
</dbReference>
<dbReference type="Proteomes" id="UP000051697">
    <property type="component" value="Unassembled WGS sequence"/>
</dbReference>
<dbReference type="KEGG" id="lol:LACOL_0894"/>
<organism evidence="9 10">
    <name type="scientific">Paucilactobacillus oligofermentans DSM 15707 = LMG 22743</name>
    <dbReference type="NCBI Taxonomy" id="1423778"/>
    <lineage>
        <taxon>Bacteria</taxon>
        <taxon>Bacillati</taxon>
        <taxon>Bacillota</taxon>
        <taxon>Bacilli</taxon>
        <taxon>Lactobacillales</taxon>
        <taxon>Lactobacillaceae</taxon>
        <taxon>Paucilactobacillus</taxon>
    </lineage>
</organism>
<comment type="caution">
    <text evidence="9">The sequence shown here is derived from an EMBL/GenBank/DDBJ whole genome shotgun (WGS) entry which is preliminary data.</text>
</comment>
<dbReference type="InterPro" id="IPR023267">
    <property type="entry name" value="RCMT"/>
</dbReference>
<dbReference type="Pfam" id="PF17126">
    <property type="entry name" value="RsmF_methylt_CI"/>
    <property type="match status" value="1"/>
</dbReference>
<comment type="similarity">
    <text evidence="1 7">Belongs to the class I-like SAM-binding methyltransferase superfamily. RsmB/NOP family.</text>
</comment>
<dbReference type="InterPro" id="IPR031340">
    <property type="entry name" value="RsmF_methylt_CI"/>
</dbReference>
<proteinExistence type="inferred from homology"/>
<evidence type="ECO:0000256" key="3">
    <source>
        <dbReference type="ARBA" id="ARBA00022603"/>
    </source>
</evidence>
<evidence type="ECO:0000256" key="7">
    <source>
        <dbReference type="PROSITE-ProRule" id="PRU01023"/>
    </source>
</evidence>
<dbReference type="EMBL" id="AZFE01000032">
    <property type="protein sequence ID" value="KRL54883.1"/>
    <property type="molecule type" value="Genomic_DNA"/>
</dbReference>
<dbReference type="NCBIfam" id="TIGR00446">
    <property type="entry name" value="nop2p"/>
    <property type="match status" value="1"/>
</dbReference>
<keyword evidence="6 7" id="KW-0694">RNA-binding</keyword>
<accession>A0A0R1RMW9</accession>
<dbReference type="PROSITE" id="PS51686">
    <property type="entry name" value="SAM_MT_RSMB_NOP"/>
    <property type="match status" value="1"/>
</dbReference>
<evidence type="ECO:0000313" key="10">
    <source>
        <dbReference type="Proteomes" id="UP000051697"/>
    </source>
</evidence>
<feature type="binding site" evidence="7">
    <location>
        <position position="129"/>
    </location>
    <ligand>
        <name>S-adenosyl-L-methionine</name>
        <dbReference type="ChEBI" id="CHEBI:59789"/>
    </ligand>
</feature>
<dbReference type="Gene3D" id="3.40.50.150">
    <property type="entry name" value="Vaccinia Virus protein VP39"/>
    <property type="match status" value="1"/>
</dbReference>
<keyword evidence="2" id="KW-0963">Cytoplasm</keyword>
<dbReference type="Pfam" id="PF17125">
    <property type="entry name" value="Methyltr_RsmF_N"/>
    <property type="match status" value="1"/>
</dbReference>
<keyword evidence="10" id="KW-1185">Reference proteome</keyword>